<feature type="transmembrane region" description="Helical" evidence="8">
    <location>
        <begin position="15"/>
        <end position="36"/>
    </location>
</feature>
<keyword evidence="7 8" id="KW-0472">Membrane</keyword>
<evidence type="ECO:0000313" key="11">
    <source>
        <dbReference type="EMBL" id="GES87719.1"/>
    </source>
</evidence>
<feature type="transmembrane region" description="Helical" evidence="8">
    <location>
        <begin position="241"/>
        <end position="271"/>
    </location>
</feature>
<evidence type="ECO:0000256" key="8">
    <source>
        <dbReference type="SAM" id="Phobius"/>
    </source>
</evidence>
<evidence type="ECO:0000256" key="2">
    <source>
        <dbReference type="ARBA" id="ARBA00005179"/>
    </source>
</evidence>
<evidence type="ECO:0000256" key="3">
    <source>
        <dbReference type="ARBA" id="ARBA00007282"/>
    </source>
</evidence>
<feature type="transmembrane region" description="Helical" evidence="8">
    <location>
        <begin position="48"/>
        <end position="67"/>
    </location>
</feature>
<dbReference type="Pfam" id="PF13813">
    <property type="entry name" value="MBOAT_2"/>
    <property type="match status" value="1"/>
</dbReference>
<evidence type="ECO:0000256" key="4">
    <source>
        <dbReference type="ARBA" id="ARBA00022679"/>
    </source>
</evidence>
<accession>A0A2Z6QR90</accession>
<reference evidence="10 12" key="1">
    <citation type="submission" date="2017-11" db="EMBL/GenBank/DDBJ databases">
        <title>The genome of Rhizophagus clarus HR1 reveals common genetic basis of auxotrophy among arbuscular mycorrhizal fungi.</title>
        <authorList>
            <person name="Kobayashi Y."/>
        </authorList>
    </citation>
    <scope>NUCLEOTIDE SEQUENCE [LARGE SCALE GENOMIC DNA]</scope>
    <source>
        <strain evidence="10 12">HR1</strain>
    </source>
</reference>
<keyword evidence="4 11" id="KW-0808">Transferase</keyword>
<feature type="transmembrane region" description="Helical" evidence="8">
    <location>
        <begin position="358"/>
        <end position="379"/>
    </location>
</feature>
<dbReference type="EMBL" id="BEXD01001213">
    <property type="protein sequence ID" value="GBB92943.1"/>
    <property type="molecule type" value="Genomic_DNA"/>
</dbReference>
<proteinExistence type="inferred from homology"/>
<evidence type="ECO:0000256" key="5">
    <source>
        <dbReference type="ARBA" id="ARBA00022692"/>
    </source>
</evidence>
<keyword evidence="6 8" id="KW-1133">Transmembrane helix</keyword>
<dbReference type="GO" id="GO:0006629">
    <property type="term" value="P:lipid metabolic process"/>
    <property type="evidence" value="ECO:0007669"/>
    <property type="project" value="InterPro"/>
</dbReference>
<dbReference type="Proteomes" id="UP000247702">
    <property type="component" value="Unassembled WGS sequence"/>
</dbReference>
<dbReference type="PANTHER" id="PTHR31595">
    <property type="entry name" value="LONG-CHAIN-ALCOHOL O-FATTY-ACYLTRANSFERASE 3-RELATED"/>
    <property type="match status" value="1"/>
</dbReference>
<evidence type="ECO:0000313" key="10">
    <source>
        <dbReference type="EMBL" id="GBB92943.1"/>
    </source>
</evidence>
<comment type="pathway">
    <text evidence="2">Secondary metabolite biosynthesis.</text>
</comment>
<keyword evidence="5 8" id="KW-0812">Transmembrane</keyword>
<feature type="transmembrane region" description="Helical" evidence="8">
    <location>
        <begin position="76"/>
        <end position="93"/>
    </location>
</feature>
<dbReference type="OrthoDB" id="1077582at2759"/>
<evidence type="ECO:0000256" key="7">
    <source>
        <dbReference type="ARBA" id="ARBA00023136"/>
    </source>
</evidence>
<feature type="transmembrane region" description="Helical" evidence="8">
    <location>
        <begin position="105"/>
        <end position="123"/>
    </location>
</feature>
<organism evidence="10 12">
    <name type="scientific">Rhizophagus clarus</name>
    <dbReference type="NCBI Taxonomy" id="94130"/>
    <lineage>
        <taxon>Eukaryota</taxon>
        <taxon>Fungi</taxon>
        <taxon>Fungi incertae sedis</taxon>
        <taxon>Mucoromycota</taxon>
        <taxon>Glomeromycotina</taxon>
        <taxon>Glomeromycetes</taxon>
        <taxon>Glomerales</taxon>
        <taxon>Glomeraceae</taxon>
        <taxon>Rhizophagus</taxon>
    </lineage>
</organism>
<dbReference type="Proteomes" id="UP000615446">
    <property type="component" value="Unassembled WGS sequence"/>
</dbReference>
<evidence type="ECO:0000256" key="6">
    <source>
        <dbReference type="ARBA" id="ARBA00022989"/>
    </source>
</evidence>
<evidence type="ECO:0000313" key="12">
    <source>
        <dbReference type="Proteomes" id="UP000247702"/>
    </source>
</evidence>
<comment type="similarity">
    <text evidence="3">Belongs to the wax synthase family.</text>
</comment>
<protein>
    <submittedName>
        <fullName evidence="11">Long-chain-alcohol O-fatty-acyltransferase-like</fullName>
    </submittedName>
</protein>
<feature type="transmembrane region" description="Helical" evidence="8">
    <location>
        <begin position="391"/>
        <end position="408"/>
    </location>
</feature>
<dbReference type="GO" id="GO:0008374">
    <property type="term" value="F:O-acyltransferase activity"/>
    <property type="evidence" value="ECO:0007669"/>
    <property type="project" value="InterPro"/>
</dbReference>
<feature type="transmembrane region" description="Helical" evidence="8">
    <location>
        <begin position="420"/>
        <end position="438"/>
    </location>
</feature>
<sequence>MLLDSQYNIFTKSNLVYIPLSITIAHTLNFIVNSPLSTWKEFPPRLPNSVYSSLFLTPLLLFMSLTFEPIQTRKRFYTLLSLALLVVLIPLSYHGREYPPPLKNAFVAIAVFHGLKMFLFLKFNRVYLNQKNSEQNKEFKSYILTFFNWRPNSYIIPPIANEKENLSINNNSPTTSQINKKLINRLMIFIAKYLIFEFSIFTLIISTKCKLEVSEKAYQIRLVEFITSGIPPFTLSSMRLYLNFIGIMYLWLSLNYDFITIIVSIIFRFFFHSTPENNNYKSILIQSGLLTPSEYVSLKEWIITFLFNTKHLFSEPWMSSSPRDFWSTRWQLLINEGLKELGYYPVKNLFTPIFSKKIANIMGVLGAFGVSALLHEYLIIANFNVWTGEQFFFFMMHGVIFILWEAIFNNKSEDTKITKFLKWFLLLNINLILLPGLIEPSLRNFKFSDISSVSSYFAKEYLKF</sequence>
<feature type="transmembrane region" description="Helical" evidence="8">
    <location>
        <begin position="186"/>
        <end position="205"/>
    </location>
</feature>
<dbReference type="GO" id="GO:0016020">
    <property type="term" value="C:membrane"/>
    <property type="evidence" value="ECO:0007669"/>
    <property type="project" value="UniProtKB-SubCell"/>
</dbReference>
<evidence type="ECO:0000259" key="9">
    <source>
        <dbReference type="Pfam" id="PF13813"/>
    </source>
</evidence>
<dbReference type="PANTHER" id="PTHR31595:SF57">
    <property type="entry name" value="OS04G0481900 PROTEIN"/>
    <property type="match status" value="1"/>
</dbReference>
<dbReference type="AlphaFoldDB" id="A0A2Z6QR90"/>
<comment type="subcellular location">
    <subcellularLocation>
        <location evidence="1">Membrane</location>
        <topology evidence="1">Multi-pass membrane protein</topology>
    </subcellularLocation>
</comment>
<dbReference type="EMBL" id="BLAL01000169">
    <property type="protein sequence ID" value="GES87719.1"/>
    <property type="molecule type" value="Genomic_DNA"/>
</dbReference>
<keyword evidence="11" id="KW-0012">Acyltransferase</keyword>
<keyword evidence="12" id="KW-1185">Reference proteome</keyword>
<reference evidence="11" key="2">
    <citation type="submission" date="2019-10" db="EMBL/GenBank/DDBJ databases">
        <title>Conservation and host-specific expression of non-tandemly repeated heterogenous ribosome RNA gene in arbuscular mycorrhizal fungi.</title>
        <authorList>
            <person name="Maeda T."/>
            <person name="Kobayashi Y."/>
            <person name="Nakagawa T."/>
            <person name="Ezawa T."/>
            <person name="Yamaguchi K."/>
            <person name="Bino T."/>
            <person name="Nishimoto Y."/>
            <person name="Shigenobu S."/>
            <person name="Kawaguchi M."/>
        </authorList>
    </citation>
    <scope>NUCLEOTIDE SEQUENCE</scope>
    <source>
        <strain evidence="11">HR1</strain>
    </source>
</reference>
<feature type="domain" description="Wax synthase" evidence="9">
    <location>
        <begin position="311"/>
        <end position="395"/>
    </location>
</feature>
<comment type="caution">
    <text evidence="10">The sequence shown here is derived from an EMBL/GenBank/DDBJ whole genome shotgun (WGS) entry which is preliminary data.</text>
</comment>
<evidence type="ECO:0000256" key="1">
    <source>
        <dbReference type="ARBA" id="ARBA00004141"/>
    </source>
</evidence>
<dbReference type="InterPro" id="IPR032805">
    <property type="entry name" value="Wax_synthase_dom"/>
</dbReference>
<name>A0A2Z6QR90_9GLOM</name>
<gene>
    <name evidence="11" type="ORF">RCL2_001470500</name>
    <name evidence="10" type="ORF">RclHR1_02090007</name>
</gene>
<dbReference type="InterPro" id="IPR044851">
    <property type="entry name" value="Wax_synthase"/>
</dbReference>